<protein>
    <submittedName>
        <fullName evidence="1">Uncharacterized protein</fullName>
    </submittedName>
</protein>
<evidence type="ECO:0000313" key="1">
    <source>
        <dbReference type="EMBL" id="VEL38082.1"/>
    </source>
</evidence>
<evidence type="ECO:0000313" key="2">
    <source>
        <dbReference type="Proteomes" id="UP000784294"/>
    </source>
</evidence>
<reference evidence="1" key="1">
    <citation type="submission" date="2018-11" db="EMBL/GenBank/DDBJ databases">
        <authorList>
            <consortium name="Pathogen Informatics"/>
        </authorList>
    </citation>
    <scope>NUCLEOTIDE SEQUENCE</scope>
</reference>
<dbReference type="Proteomes" id="UP000784294">
    <property type="component" value="Unassembled WGS sequence"/>
</dbReference>
<sequence>MRISRKAISHFVVGLLNKQTYRRNYIEEARESSKQLFFVYILNLTALDDKAYRLAYGTSGQQVVQLAMSEIGNPEGAHFEEAVASLQMHDPLARRRIAGRGGSHLI</sequence>
<proteinExistence type="predicted"/>
<name>A0A448XJC2_9PLAT</name>
<dbReference type="AlphaFoldDB" id="A0A448XJC2"/>
<keyword evidence="2" id="KW-1185">Reference proteome</keyword>
<comment type="caution">
    <text evidence="1">The sequence shown here is derived from an EMBL/GenBank/DDBJ whole genome shotgun (WGS) entry which is preliminary data.</text>
</comment>
<organism evidence="1 2">
    <name type="scientific">Protopolystoma xenopodis</name>
    <dbReference type="NCBI Taxonomy" id="117903"/>
    <lineage>
        <taxon>Eukaryota</taxon>
        <taxon>Metazoa</taxon>
        <taxon>Spiralia</taxon>
        <taxon>Lophotrochozoa</taxon>
        <taxon>Platyhelminthes</taxon>
        <taxon>Monogenea</taxon>
        <taxon>Polyopisthocotylea</taxon>
        <taxon>Polystomatidea</taxon>
        <taxon>Polystomatidae</taxon>
        <taxon>Protopolystoma</taxon>
    </lineage>
</organism>
<accession>A0A448XJC2</accession>
<dbReference type="EMBL" id="CAAALY010256837">
    <property type="protein sequence ID" value="VEL38082.1"/>
    <property type="molecule type" value="Genomic_DNA"/>
</dbReference>
<gene>
    <name evidence="1" type="ORF">PXEA_LOCUS31522</name>
</gene>